<evidence type="ECO:0000313" key="6">
    <source>
        <dbReference type="Proteomes" id="UP000256488"/>
    </source>
</evidence>
<comment type="caution">
    <text evidence="5">The sequence shown here is derived from an EMBL/GenBank/DDBJ whole genome shotgun (WGS) entry which is preliminary data.</text>
</comment>
<dbReference type="PROSITE" id="PS51257">
    <property type="entry name" value="PROKAR_LIPOPROTEIN"/>
    <property type="match status" value="1"/>
</dbReference>
<dbReference type="SUPFAM" id="SSF51735">
    <property type="entry name" value="NAD(P)-binding Rossmann-fold domains"/>
    <property type="match status" value="1"/>
</dbReference>
<evidence type="ECO:0000256" key="1">
    <source>
        <dbReference type="ARBA" id="ARBA00022729"/>
    </source>
</evidence>
<accession>A0A3E0WTV4</accession>
<dbReference type="Proteomes" id="UP000256488">
    <property type="component" value="Unassembled WGS sequence"/>
</dbReference>
<evidence type="ECO:0000256" key="2">
    <source>
        <dbReference type="SAM" id="MobiDB-lite"/>
    </source>
</evidence>
<name>A0A3E0WTV4_9BACI</name>
<feature type="domain" description="DUF5067" evidence="4">
    <location>
        <begin position="44"/>
        <end position="153"/>
    </location>
</feature>
<feature type="region of interest" description="Disordered" evidence="2">
    <location>
        <begin position="21"/>
        <end position="55"/>
    </location>
</feature>
<dbReference type="EMBL" id="NFZX01000012">
    <property type="protein sequence ID" value="RFA35581.1"/>
    <property type="molecule type" value="Genomic_DNA"/>
</dbReference>
<dbReference type="Gene3D" id="2.60.40.1240">
    <property type="match status" value="1"/>
</dbReference>
<feature type="chain" id="PRO_5038524160" description="DUF5067 domain-containing protein" evidence="3">
    <location>
        <begin position="21"/>
        <end position="232"/>
    </location>
</feature>
<feature type="signal peptide" evidence="3">
    <location>
        <begin position="1"/>
        <end position="20"/>
    </location>
</feature>
<evidence type="ECO:0000256" key="3">
    <source>
        <dbReference type="SAM" id="SignalP"/>
    </source>
</evidence>
<proteinExistence type="predicted"/>
<organism evidence="5 6">
    <name type="scientific">Virgibacillus dokdonensis</name>
    <dbReference type="NCBI Taxonomy" id="302167"/>
    <lineage>
        <taxon>Bacteria</taxon>
        <taxon>Bacillati</taxon>
        <taxon>Bacillota</taxon>
        <taxon>Bacilli</taxon>
        <taxon>Bacillales</taxon>
        <taxon>Bacillaceae</taxon>
        <taxon>Virgibacillus</taxon>
    </lineage>
</organism>
<dbReference type="Pfam" id="PF16729">
    <property type="entry name" value="DUF5067"/>
    <property type="match status" value="1"/>
</dbReference>
<protein>
    <recommendedName>
        <fullName evidence="4">DUF5067 domain-containing protein</fullName>
    </recommendedName>
</protein>
<reference evidence="5 6" key="1">
    <citation type="submission" date="2017-05" db="EMBL/GenBank/DDBJ databases">
        <title>Virgibacillus sp. AK90 isolated from a saltern of Kakinada, India.</title>
        <authorList>
            <person name="Gupta V."/>
            <person name="Sidhu C."/>
            <person name="Korpole S."/>
            <person name="Pinnaka A.K."/>
        </authorList>
    </citation>
    <scope>NUCLEOTIDE SEQUENCE [LARGE SCALE GENOMIC DNA]</scope>
    <source>
        <strain evidence="5 6">AK90</strain>
    </source>
</reference>
<dbReference type="InterPro" id="IPR029050">
    <property type="entry name" value="Immunoprotect_excell_Ig-like"/>
</dbReference>
<dbReference type="AlphaFoldDB" id="A0A3E0WTV4"/>
<feature type="compositionally biased region" description="Basic and acidic residues" evidence="2">
    <location>
        <begin position="26"/>
        <end position="48"/>
    </location>
</feature>
<dbReference type="InterPro" id="IPR031989">
    <property type="entry name" value="DUF5067"/>
</dbReference>
<evidence type="ECO:0000259" key="4">
    <source>
        <dbReference type="Pfam" id="PF16729"/>
    </source>
</evidence>
<evidence type="ECO:0000313" key="5">
    <source>
        <dbReference type="EMBL" id="RFA35581.1"/>
    </source>
</evidence>
<sequence>MKKYLFVLLALMLVVLSACGGSSESKNTENEESKDSADAANEESKDSEETNENEDVYFKNNEAKIEDLKIKIKETMVIPAGEEGNETGEKPVFAIWYETTNLTDKDIDPSTAWIAVFTALQDNDPNAVNELEMGAYQDGTVENSIAKDAKEGTLKIRFGLGFAKAHTFVTGQTPVMKYHRDLMMAILSGKAQIAKAVNATLISLNEAPAGYGAFNGGASKKFVIDPHGLVKA</sequence>
<dbReference type="InterPro" id="IPR036291">
    <property type="entry name" value="NAD(P)-bd_dom_sf"/>
</dbReference>
<gene>
    <name evidence="5" type="ORF">CAI16_08055</name>
</gene>
<keyword evidence="1 3" id="KW-0732">Signal</keyword>